<sequence length="77" mass="9188">MSKGDGHFSYQLNFDNYFVDLAEYFSEAEDVTEFVNEIMYLLENVSELRVEDHNDVNHIIYDLHIMLKLLKNNLHCM</sequence>
<dbReference type="AlphaFoldDB" id="A0AAU7VMK9"/>
<reference evidence="1" key="1">
    <citation type="journal article" date="2013" name="Extremophiles">
        <title>Proteinivorax tanatarense gen. nov., sp. nov., an anaerobic, haloalkaliphilic, proteolytic bacterium isolated from a decaying algal bloom, and proposal of Proteinivoraceae fam. nov.</title>
        <authorList>
            <person name="Kevbrin V."/>
            <person name="Boltyanskaya Y."/>
            <person name="Zhilina T."/>
            <person name="Kolganova T."/>
            <person name="Lavrentjeva E."/>
            <person name="Kuznetsov B."/>
        </authorList>
    </citation>
    <scope>NUCLEOTIDE SEQUENCE</scope>
    <source>
        <strain evidence="1">Z-910T</strain>
    </source>
</reference>
<protein>
    <submittedName>
        <fullName evidence="1">Uncharacterized protein</fullName>
    </submittedName>
</protein>
<accession>A0AAU7VMK9</accession>
<proteinExistence type="predicted"/>
<reference evidence="1" key="2">
    <citation type="submission" date="2024-06" db="EMBL/GenBank/DDBJ databases">
        <authorList>
            <person name="Petrova K.O."/>
            <person name="Toshchakov S.V."/>
            <person name="Boltjanskaja Y.V."/>
            <person name="Kevbrin V."/>
        </authorList>
    </citation>
    <scope>NUCLEOTIDE SEQUENCE</scope>
    <source>
        <strain evidence="1">Z-910T</strain>
    </source>
</reference>
<dbReference type="RefSeq" id="WP_350343868.1">
    <property type="nucleotide sequence ID" value="NZ_CP158367.1"/>
</dbReference>
<evidence type="ECO:0000313" key="1">
    <source>
        <dbReference type="EMBL" id="XBX75121.1"/>
    </source>
</evidence>
<name>A0AAU7VMK9_9FIRM</name>
<organism evidence="1">
    <name type="scientific">Proteinivorax tanatarense</name>
    <dbReference type="NCBI Taxonomy" id="1260629"/>
    <lineage>
        <taxon>Bacteria</taxon>
        <taxon>Bacillati</taxon>
        <taxon>Bacillota</taxon>
        <taxon>Clostridia</taxon>
        <taxon>Eubacteriales</taxon>
        <taxon>Proteinivoracaceae</taxon>
        <taxon>Proteinivorax</taxon>
    </lineage>
</organism>
<dbReference type="EMBL" id="CP158367">
    <property type="protein sequence ID" value="XBX75121.1"/>
    <property type="molecule type" value="Genomic_DNA"/>
</dbReference>
<gene>
    <name evidence="1" type="ORF">PRVXT_000227</name>
</gene>